<organism evidence="1">
    <name type="scientific">Opuntia streptacantha</name>
    <name type="common">Prickly pear cactus</name>
    <name type="synonym">Opuntia cardona</name>
    <dbReference type="NCBI Taxonomy" id="393608"/>
    <lineage>
        <taxon>Eukaryota</taxon>
        <taxon>Viridiplantae</taxon>
        <taxon>Streptophyta</taxon>
        <taxon>Embryophyta</taxon>
        <taxon>Tracheophyta</taxon>
        <taxon>Spermatophyta</taxon>
        <taxon>Magnoliopsida</taxon>
        <taxon>eudicotyledons</taxon>
        <taxon>Gunneridae</taxon>
        <taxon>Pentapetalae</taxon>
        <taxon>Caryophyllales</taxon>
        <taxon>Cactineae</taxon>
        <taxon>Cactaceae</taxon>
        <taxon>Opuntioideae</taxon>
        <taxon>Opuntia</taxon>
    </lineage>
</organism>
<name>A0A7C9E9Z8_OPUST</name>
<reference evidence="1" key="1">
    <citation type="journal article" date="2013" name="J. Plant Res.">
        <title>Effect of fungi and light on seed germination of three Opuntia species from semiarid lands of central Mexico.</title>
        <authorList>
            <person name="Delgado-Sanchez P."/>
            <person name="Jimenez-Bremont J.F."/>
            <person name="Guerrero-Gonzalez Mde L."/>
            <person name="Flores J."/>
        </authorList>
    </citation>
    <scope>NUCLEOTIDE SEQUENCE</scope>
    <source>
        <tissue evidence="1">Cladode</tissue>
    </source>
</reference>
<reference evidence="1" key="2">
    <citation type="submission" date="2020-07" db="EMBL/GenBank/DDBJ databases">
        <authorList>
            <person name="Vera ALvarez R."/>
            <person name="Arias-Moreno D.M."/>
            <person name="Jimenez-Jacinto V."/>
            <person name="Jimenez-Bremont J.F."/>
            <person name="Swaminathan K."/>
            <person name="Moose S.P."/>
            <person name="Guerrero-Gonzalez M.L."/>
            <person name="Marino-Ramirez L."/>
            <person name="Landsman D."/>
            <person name="Rodriguez-Kessler M."/>
            <person name="Delgado-Sanchez P."/>
        </authorList>
    </citation>
    <scope>NUCLEOTIDE SEQUENCE</scope>
    <source>
        <tissue evidence="1">Cladode</tissue>
    </source>
</reference>
<dbReference type="EMBL" id="GISG01222612">
    <property type="protein sequence ID" value="MBA4664061.1"/>
    <property type="molecule type" value="Transcribed_RNA"/>
</dbReference>
<dbReference type="AlphaFoldDB" id="A0A7C9E9Z8"/>
<evidence type="ECO:0000313" key="1">
    <source>
        <dbReference type="EMBL" id="MBA4664061.1"/>
    </source>
</evidence>
<sequence>MRLLSSHGTCLLHIIIIKIQHPYTTKKEIKKKKTPRHILIQPTPISMLWAPFSTTLTSKSQNIINHSPNNLRCLYHHANLSPPFFYPFLSHFSFSSKEKINY</sequence>
<protein>
    <submittedName>
        <fullName evidence="1">Uncharacterized protein</fullName>
    </submittedName>
</protein>
<proteinExistence type="predicted"/>
<accession>A0A7C9E9Z8</accession>